<dbReference type="CDD" id="cd08422">
    <property type="entry name" value="PBP2_CrgA_like"/>
    <property type="match status" value="1"/>
</dbReference>
<dbReference type="InterPro" id="IPR036390">
    <property type="entry name" value="WH_DNA-bd_sf"/>
</dbReference>
<sequence>MIRFDDLALFVRTAALGSFSNAAREGDLLPGQVSAAIQRLERELDIRLFARSTRSLRLTAQGEEYLPYAKEVLATLQEGRERLRGTADALQGLLQITAPSDLGRNVLLPCITAFRESHPKLSVRLFLSDQLTDMFRDPVEIAIRYGRADNASYVALPLASDNRRVLVASPAYLQRHGRPRALDELAAHHCLLYVLGGRVYDKWVFPVGGEFRQVAVAGSLFCDDADVARRWAIEGQGIAYKSWLDVCADVQEGRLEVLMPEQPGEAAPLNLICAHRKAFFPAVRQLHEVLKERISVLTALSPTYGPFDVVHAHPPIRPPEGRSAPTPRLRAFSVPRIGPIDDR</sequence>
<accession>A0A6S7CCQ9</accession>
<dbReference type="InterPro" id="IPR000847">
    <property type="entry name" value="LysR_HTH_N"/>
</dbReference>
<dbReference type="AlphaFoldDB" id="A0A6S7CCQ9"/>
<dbReference type="EMBL" id="CADIKK010000044">
    <property type="protein sequence ID" value="CAB3806248.1"/>
    <property type="molecule type" value="Genomic_DNA"/>
</dbReference>
<dbReference type="PROSITE" id="PS50931">
    <property type="entry name" value="HTH_LYSR"/>
    <property type="match status" value="1"/>
</dbReference>
<dbReference type="GO" id="GO:0006351">
    <property type="term" value="P:DNA-templated transcription"/>
    <property type="evidence" value="ECO:0007669"/>
    <property type="project" value="TreeGrafter"/>
</dbReference>
<evidence type="ECO:0000256" key="1">
    <source>
        <dbReference type="ARBA" id="ARBA00009437"/>
    </source>
</evidence>
<evidence type="ECO:0000256" key="4">
    <source>
        <dbReference type="ARBA" id="ARBA00023163"/>
    </source>
</evidence>
<keyword evidence="2" id="KW-0805">Transcription regulation</keyword>
<dbReference type="Pfam" id="PF00126">
    <property type="entry name" value="HTH_1"/>
    <property type="match status" value="1"/>
</dbReference>
<reference evidence="6 7" key="1">
    <citation type="submission" date="2020-04" db="EMBL/GenBank/DDBJ databases">
        <authorList>
            <person name="De Canck E."/>
        </authorList>
    </citation>
    <scope>NUCLEOTIDE SEQUENCE [LARGE SCALE GENOMIC DNA]</scope>
    <source>
        <strain evidence="6 7">LMG 28614</strain>
    </source>
</reference>
<keyword evidence="4" id="KW-0804">Transcription</keyword>
<evidence type="ECO:0000313" key="7">
    <source>
        <dbReference type="Proteomes" id="UP000494365"/>
    </source>
</evidence>
<gene>
    <name evidence="6" type="primary">hdfR_9</name>
    <name evidence="6" type="ORF">LMG28614_06351</name>
</gene>
<keyword evidence="7" id="KW-1185">Reference proteome</keyword>
<comment type="similarity">
    <text evidence="1">Belongs to the LysR transcriptional regulatory family.</text>
</comment>
<dbReference type="SUPFAM" id="SSF46785">
    <property type="entry name" value="Winged helix' DNA-binding domain"/>
    <property type="match status" value="1"/>
</dbReference>
<dbReference type="Gene3D" id="1.10.10.10">
    <property type="entry name" value="Winged helix-like DNA-binding domain superfamily/Winged helix DNA-binding domain"/>
    <property type="match status" value="1"/>
</dbReference>
<dbReference type="InterPro" id="IPR005119">
    <property type="entry name" value="LysR_subst-bd"/>
</dbReference>
<dbReference type="FunFam" id="3.40.190.290:FF:000001">
    <property type="entry name" value="Transcriptional regulator, LysR family"/>
    <property type="match status" value="1"/>
</dbReference>
<dbReference type="GO" id="GO:0003700">
    <property type="term" value="F:DNA-binding transcription factor activity"/>
    <property type="evidence" value="ECO:0007669"/>
    <property type="project" value="InterPro"/>
</dbReference>
<dbReference type="SUPFAM" id="SSF53850">
    <property type="entry name" value="Periplasmic binding protein-like II"/>
    <property type="match status" value="1"/>
</dbReference>
<dbReference type="Proteomes" id="UP000494365">
    <property type="component" value="Unassembled WGS sequence"/>
</dbReference>
<name>A0A6S7CCQ9_9BURK</name>
<organism evidence="6 7">
    <name type="scientific">Paraburkholderia ultramafica</name>
    <dbReference type="NCBI Taxonomy" id="1544867"/>
    <lineage>
        <taxon>Bacteria</taxon>
        <taxon>Pseudomonadati</taxon>
        <taxon>Pseudomonadota</taxon>
        <taxon>Betaproteobacteria</taxon>
        <taxon>Burkholderiales</taxon>
        <taxon>Burkholderiaceae</taxon>
        <taxon>Paraburkholderia</taxon>
    </lineage>
</organism>
<keyword evidence="3" id="KW-0238">DNA-binding</keyword>
<evidence type="ECO:0000313" key="6">
    <source>
        <dbReference type="EMBL" id="CAB3806248.1"/>
    </source>
</evidence>
<feature type="domain" description="HTH lysR-type" evidence="5">
    <location>
        <begin position="2"/>
        <end position="59"/>
    </location>
</feature>
<evidence type="ECO:0000256" key="3">
    <source>
        <dbReference type="ARBA" id="ARBA00023125"/>
    </source>
</evidence>
<evidence type="ECO:0000256" key="2">
    <source>
        <dbReference type="ARBA" id="ARBA00023015"/>
    </source>
</evidence>
<evidence type="ECO:0000259" key="5">
    <source>
        <dbReference type="PROSITE" id="PS50931"/>
    </source>
</evidence>
<dbReference type="Gene3D" id="3.40.190.290">
    <property type="match status" value="1"/>
</dbReference>
<dbReference type="InterPro" id="IPR036388">
    <property type="entry name" value="WH-like_DNA-bd_sf"/>
</dbReference>
<dbReference type="GO" id="GO:0043565">
    <property type="term" value="F:sequence-specific DNA binding"/>
    <property type="evidence" value="ECO:0007669"/>
    <property type="project" value="TreeGrafter"/>
</dbReference>
<proteinExistence type="inferred from homology"/>
<dbReference type="PANTHER" id="PTHR30537">
    <property type="entry name" value="HTH-TYPE TRANSCRIPTIONAL REGULATOR"/>
    <property type="match status" value="1"/>
</dbReference>
<dbReference type="InterPro" id="IPR058163">
    <property type="entry name" value="LysR-type_TF_proteobact-type"/>
</dbReference>
<dbReference type="PANTHER" id="PTHR30537:SF21">
    <property type="entry name" value="HTH-TYPE TRANSCRIPTIONAL REGULATOR SINR-RELATED"/>
    <property type="match status" value="1"/>
</dbReference>
<dbReference type="FunFam" id="1.10.10.10:FF:000001">
    <property type="entry name" value="LysR family transcriptional regulator"/>
    <property type="match status" value="1"/>
</dbReference>
<dbReference type="Pfam" id="PF03466">
    <property type="entry name" value="LysR_substrate"/>
    <property type="match status" value="1"/>
</dbReference>
<protein>
    <submittedName>
        <fullName evidence="6">HTH-type transcriptional regulator HdfR</fullName>
    </submittedName>
</protein>